<feature type="domain" description="Methyltransferase FkbM" evidence="1">
    <location>
        <begin position="46"/>
        <end position="190"/>
    </location>
</feature>
<dbReference type="SUPFAM" id="SSF53335">
    <property type="entry name" value="S-adenosyl-L-methionine-dependent methyltransferases"/>
    <property type="match status" value="1"/>
</dbReference>
<reference evidence="2" key="1">
    <citation type="journal article" date="2020" name="Nature">
        <title>Giant virus diversity and host interactions through global metagenomics.</title>
        <authorList>
            <person name="Schulz F."/>
            <person name="Roux S."/>
            <person name="Paez-Espino D."/>
            <person name="Jungbluth S."/>
            <person name="Walsh D.A."/>
            <person name="Denef V.J."/>
            <person name="McMahon K.D."/>
            <person name="Konstantinidis K.T."/>
            <person name="Eloe-Fadrosh E.A."/>
            <person name="Kyrpides N.C."/>
            <person name="Woyke T."/>
        </authorList>
    </citation>
    <scope>NUCLEOTIDE SEQUENCE</scope>
    <source>
        <strain evidence="2">GVMAG-M-3300023174-102</strain>
    </source>
</reference>
<dbReference type="GO" id="GO:0008171">
    <property type="term" value="F:O-methyltransferase activity"/>
    <property type="evidence" value="ECO:0007669"/>
    <property type="project" value="TreeGrafter"/>
</dbReference>
<protein>
    <recommendedName>
        <fullName evidence="1">Methyltransferase FkbM domain-containing protein</fullName>
    </recommendedName>
</protein>
<proteinExistence type="predicted"/>
<evidence type="ECO:0000313" key="2">
    <source>
        <dbReference type="EMBL" id="QHT09621.1"/>
    </source>
</evidence>
<dbReference type="InterPro" id="IPR053188">
    <property type="entry name" value="FkbM_Methyltransferase"/>
</dbReference>
<dbReference type="InterPro" id="IPR006342">
    <property type="entry name" value="FkbM_mtfrase"/>
</dbReference>
<dbReference type="EMBL" id="MN739513">
    <property type="protein sequence ID" value="QHT09621.1"/>
    <property type="molecule type" value="Genomic_DNA"/>
</dbReference>
<dbReference type="Pfam" id="PF05050">
    <property type="entry name" value="Methyltransf_21"/>
    <property type="match status" value="1"/>
</dbReference>
<dbReference type="Gene3D" id="3.40.50.150">
    <property type="entry name" value="Vaccinia Virus protein VP39"/>
    <property type="match status" value="1"/>
</dbReference>
<dbReference type="PANTHER" id="PTHR36973">
    <property type="entry name" value="SLL1456 PROTEIN-RELATED"/>
    <property type="match status" value="1"/>
</dbReference>
<evidence type="ECO:0000259" key="1">
    <source>
        <dbReference type="Pfam" id="PF05050"/>
    </source>
</evidence>
<dbReference type="InterPro" id="IPR029063">
    <property type="entry name" value="SAM-dependent_MTases_sf"/>
</dbReference>
<sequence length="209" mass="23738">MLIPQHTVINLLKEKGLAITGVFHIGAFECEELEFYQKLGLSPTDVVWIDAVNDKVIQAKERGIPNVFNAVITDKDDEIVTFNVSNNIASSSILDLCTHKIEHPHIFYTNSFTAKSITVASFFEKNNIDSSKLNFWNFDIQGAELLALKGAEKYLHKVDVIYLEVNIKELYKGCAMMSDIDLYLADFGFIRVITEMTRYSWGDAVYIKK</sequence>
<name>A0A6C0CZ77_9ZZZZ</name>
<dbReference type="PANTHER" id="PTHR36973:SF4">
    <property type="entry name" value="NODULATION PROTEIN"/>
    <property type="match status" value="1"/>
</dbReference>
<accession>A0A6C0CZ77</accession>
<dbReference type="AlphaFoldDB" id="A0A6C0CZ77"/>
<organism evidence="2">
    <name type="scientific">viral metagenome</name>
    <dbReference type="NCBI Taxonomy" id="1070528"/>
    <lineage>
        <taxon>unclassified sequences</taxon>
        <taxon>metagenomes</taxon>
        <taxon>organismal metagenomes</taxon>
    </lineage>
</organism>